<dbReference type="Gene3D" id="3.30.200.20">
    <property type="entry name" value="Phosphorylase Kinase, domain 1"/>
    <property type="match status" value="1"/>
</dbReference>
<gene>
    <name evidence="10" type="ORF">LRS13_04015</name>
</gene>
<dbReference type="Pfam" id="PF00069">
    <property type="entry name" value="Pkinase"/>
    <property type="match status" value="1"/>
</dbReference>
<dbReference type="InterPro" id="IPR008271">
    <property type="entry name" value="Ser/Thr_kinase_AS"/>
</dbReference>
<evidence type="ECO:0000256" key="2">
    <source>
        <dbReference type="ARBA" id="ARBA00022527"/>
    </source>
</evidence>
<reference evidence="11" key="1">
    <citation type="submission" date="2021-11" db="EMBL/GenBank/DDBJ databases">
        <title>Cultivation dependent microbiological survey of springs from the worlds oldest radium mine currently devoted to the extraction of radon-saturated water.</title>
        <authorList>
            <person name="Kapinusova G."/>
            <person name="Smrhova T."/>
            <person name="Strejcek M."/>
            <person name="Suman J."/>
            <person name="Jani K."/>
            <person name="Pajer P."/>
            <person name="Uhlik O."/>
        </authorList>
    </citation>
    <scope>NUCLEOTIDE SEQUENCE [LARGE SCALE GENOMIC DNA]</scope>
    <source>
        <strain evidence="11">J379</strain>
    </source>
</reference>
<dbReference type="InterPro" id="IPR017441">
    <property type="entry name" value="Protein_kinase_ATP_BS"/>
</dbReference>
<evidence type="ECO:0000256" key="5">
    <source>
        <dbReference type="ARBA" id="ARBA00022777"/>
    </source>
</evidence>
<organism evidence="10 11">
    <name type="scientific">Svornostia abyssi</name>
    <dbReference type="NCBI Taxonomy" id="2898438"/>
    <lineage>
        <taxon>Bacteria</taxon>
        <taxon>Bacillati</taxon>
        <taxon>Actinomycetota</taxon>
        <taxon>Thermoleophilia</taxon>
        <taxon>Solirubrobacterales</taxon>
        <taxon>Baekduiaceae</taxon>
        <taxon>Svornostia</taxon>
    </lineage>
</organism>
<evidence type="ECO:0000313" key="11">
    <source>
        <dbReference type="Proteomes" id="UP001058860"/>
    </source>
</evidence>
<dbReference type="SMART" id="SM00220">
    <property type="entry name" value="S_TKc"/>
    <property type="match status" value="1"/>
</dbReference>
<dbReference type="InterPro" id="IPR011009">
    <property type="entry name" value="Kinase-like_dom_sf"/>
</dbReference>
<dbReference type="Gene3D" id="2.60.120.260">
    <property type="entry name" value="Galactose-binding domain-like"/>
    <property type="match status" value="1"/>
</dbReference>
<sequence>MTSSVGTLLNERYRLDAEVGTGGMSTVYRAFDTLLERQVAIKLMHRDIARHGDQLERFRREARAVAQLNHPHIVQVIDAGEDDNTPYIVLEFIDGETLKERIRRMGRLPISEAVAYAIEIGRALQAAHERHIVHRDVKPQNVLVDEEGSAKVTDFGIARTLDQEGLTADGRVLGTTDYVSPEQALGQPVKGQSDVYSLGVVLFEMLTGDVPFKGENQVAVAMKHVREELPDVQLRRPEVSAALAAVLDRATEKDLEERYPDAGAFIADLEDALAIETARSGQVTGEATAIIRTLPKRAQRRLPWRTRTGIGLLLAIAIGGLALVMILVVFAADNAERGTGTQRSLTPPPPNLEAVSLGQRAASDYDPAGDEREHPEEASFVLDGNKATTWSTETYAAGDLQKDGVGVLVDAKPDVSAAQIQIATTTPGWDGEIYVAPNGDLPRTVPPSGWERVGTVENASRTETVDLDTAGNRFRYYLVWITALPPGEQKAEISEIVLRKKSS</sequence>
<keyword evidence="6 7" id="KW-0067">ATP-binding</keyword>
<keyword evidence="2" id="KW-0723">Serine/threonine-protein kinase</keyword>
<dbReference type="GO" id="GO:0016301">
    <property type="term" value="F:kinase activity"/>
    <property type="evidence" value="ECO:0007669"/>
    <property type="project" value="UniProtKB-KW"/>
</dbReference>
<accession>A0ABY5PJK3</accession>
<proteinExistence type="predicted"/>
<evidence type="ECO:0000313" key="10">
    <source>
        <dbReference type="EMBL" id="UUY04705.1"/>
    </source>
</evidence>
<dbReference type="PROSITE" id="PS50011">
    <property type="entry name" value="PROTEIN_KINASE_DOM"/>
    <property type="match status" value="1"/>
</dbReference>
<dbReference type="PANTHER" id="PTHR43289">
    <property type="entry name" value="MITOGEN-ACTIVATED PROTEIN KINASE KINASE KINASE 20-RELATED"/>
    <property type="match status" value="1"/>
</dbReference>
<feature type="binding site" evidence="7">
    <location>
        <position position="42"/>
    </location>
    <ligand>
        <name>ATP</name>
        <dbReference type="ChEBI" id="CHEBI:30616"/>
    </ligand>
</feature>
<feature type="transmembrane region" description="Helical" evidence="8">
    <location>
        <begin position="310"/>
        <end position="332"/>
    </location>
</feature>
<dbReference type="RefSeq" id="WP_353865182.1">
    <property type="nucleotide sequence ID" value="NZ_CP088295.1"/>
</dbReference>
<protein>
    <recommendedName>
        <fullName evidence="1">non-specific serine/threonine protein kinase</fullName>
        <ecNumber evidence="1">2.7.11.1</ecNumber>
    </recommendedName>
</protein>
<evidence type="ECO:0000256" key="4">
    <source>
        <dbReference type="ARBA" id="ARBA00022741"/>
    </source>
</evidence>
<dbReference type="EMBL" id="CP088295">
    <property type="protein sequence ID" value="UUY04705.1"/>
    <property type="molecule type" value="Genomic_DNA"/>
</dbReference>
<dbReference type="EC" id="2.7.11.1" evidence="1"/>
<evidence type="ECO:0000256" key="1">
    <source>
        <dbReference type="ARBA" id="ARBA00012513"/>
    </source>
</evidence>
<evidence type="ECO:0000256" key="3">
    <source>
        <dbReference type="ARBA" id="ARBA00022679"/>
    </source>
</evidence>
<dbReference type="PANTHER" id="PTHR43289:SF6">
    <property type="entry name" value="SERINE_THREONINE-PROTEIN KINASE NEKL-3"/>
    <property type="match status" value="1"/>
</dbReference>
<dbReference type="SUPFAM" id="SSF56112">
    <property type="entry name" value="Protein kinase-like (PK-like)"/>
    <property type="match status" value="1"/>
</dbReference>
<keyword evidence="4 7" id="KW-0547">Nucleotide-binding</keyword>
<dbReference type="CDD" id="cd14014">
    <property type="entry name" value="STKc_PknB_like"/>
    <property type="match status" value="1"/>
</dbReference>
<evidence type="ECO:0000256" key="7">
    <source>
        <dbReference type="PROSITE-ProRule" id="PRU10141"/>
    </source>
</evidence>
<dbReference type="InterPro" id="IPR000719">
    <property type="entry name" value="Prot_kinase_dom"/>
</dbReference>
<dbReference type="PROSITE" id="PS00107">
    <property type="entry name" value="PROTEIN_KINASE_ATP"/>
    <property type="match status" value="1"/>
</dbReference>
<feature type="domain" description="Protein kinase" evidence="9">
    <location>
        <begin position="13"/>
        <end position="273"/>
    </location>
</feature>
<dbReference type="Gene3D" id="1.10.510.10">
    <property type="entry name" value="Transferase(Phosphotransferase) domain 1"/>
    <property type="match status" value="1"/>
</dbReference>
<name>A0ABY5PJK3_9ACTN</name>
<evidence type="ECO:0000256" key="8">
    <source>
        <dbReference type="SAM" id="Phobius"/>
    </source>
</evidence>
<evidence type="ECO:0000259" key="9">
    <source>
        <dbReference type="PROSITE" id="PS50011"/>
    </source>
</evidence>
<keyword evidence="8" id="KW-0472">Membrane</keyword>
<keyword evidence="8" id="KW-0812">Transmembrane</keyword>
<keyword evidence="8" id="KW-1133">Transmembrane helix</keyword>
<keyword evidence="3" id="KW-0808">Transferase</keyword>
<dbReference type="PROSITE" id="PS00108">
    <property type="entry name" value="PROTEIN_KINASE_ST"/>
    <property type="match status" value="1"/>
</dbReference>
<evidence type="ECO:0000256" key="6">
    <source>
        <dbReference type="ARBA" id="ARBA00022840"/>
    </source>
</evidence>
<keyword evidence="11" id="KW-1185">Reference proteome</keyword>
<keyword evidence="5 10" id="KW-0418">Kinase</keyword>
<dbReference type="Proteomes" id="UP001058860">
    <property type="component" value="Chromosome"/>
</dbReference>